<keyword evidence="2 5" id="KW-0378">Hydrolase</keyword>
<name>A0AAE4QY60_9ACTN</name>
<dbReference type="PANTHER" id="PTHR48081:SF30">
    <property type="entry name" value="ACETYL-HYDROLASE LIPR-RELATED"/>
    <property type="match status" value="1"/>
</dbReference>
<dbReference type="PANTHER" id="PTHR48081">
    <property type="entry name" value="AB HYDROLASE SUPERFAMILY PROTEIN C4A8.06C"/>
    <property type="match status" value="1"/>
</dbReference>
<dbReference type="Pfam" id="PF07859">
    <property type="entry name" value="Abhydrolase_3"/>
    <property type="match status" value="1"/>
</dbReference>
<dbReference type="InterPro" id="IPR033140">
    <property type="entry name" value="Lipase_GDXG_put_SER_AS"/>
</dbReference>
<dbReference type="GO" id="GO:0004806">
    <property type="term" value="F:triacylglycerol lipase activity"/>
    <property type="evidence" value="ECO:0007669"/>
    <property type="project" value="TreeGrafter"/>
</dbReference>
<dbReference type="RefSeq" id="WP_317468570.1">
    <property type="nucleotide sequence ID" value="NZ_JAWLKJ010000001.1"/>
</dbReference>
<organism evidence="5 6">
    <name type="scientific">Dietzia maris</name>
    <dbReference type="NCBI Taxonomy" id="37915"/>
    <lineage>
        <taxon>Bacteria</taxon>
        <taxon>Bacillati</taxon>
        <taxon>Actinomycetota</taxon>
        <taxon>Actinomycetes</taxon>
        <taxon>Mycobacteriales</taxon>
        <taxon>Dietziaceae</taxon>
        <taxon>Dietzia</taxon>
    </lineage>
</organism>
<protein>
    <submittedName>
        <fullName evidence="5">Alpha/beta hydrolase fold domain-containing protein</fullName>
    </submittedName>
</protein>
<evidence type="ECO:0000313" key="6">
    <source>
        <dbReference type="Proteomes" id="UP001185873"/>
    </source>
</evidence>
<dbReference type="InterPro" id="IPR029058">
    <property type="entry name" value="AB_hydrolase_fold"/>
</dbReference>
<feature type="domain" description="Alpha/beta hydrolase fold-3" evidence="4">
    <location>
        <begin position="177"/>
        <end position="383"/>
    </location>
</feature>
<dbReference type="Gene3D" id="3.40.50.1820">
    <property type="entry name" value="alpha/beta hydrolase"/>
    <property type="match status" value="1"/>
</dbReference>
<gene>
    <name evidence="5" type="ORF">R3P82_03690</name>
</gene>
<dbReference type="InterPro" id="IPR002168">
    <property type="entry name" value="Lipase_GDXG_HIS_AS"/>
</dbReference>
<evidence type="ECO:0000259" key="4">
    <source>
        <dbReference type="Pfam" id="PF07859"/>
    </source>
</evidence>
<evidence type="ECO:0000256" key="3">
    <source>
        <dbReference type="PROSITE-ProRule" id="PRU10038"/>
    </source>
</evidence>
<feature type="active site" evidence="3">
    <location>
        <position position="251"/>
    </location>
</feature>
<evidence type="ECO:0000313" key="5">
    <source>
        <dbReference type="EMBL" id="MDV6298207.1"/>
    </source>
</evidence>
<proteinExistence type="inferred from homology"/>
<dbReference type="InterPro" id="IPR013094">
    <property type="entry name" value="AB_hydrolase_3"/>
</dbReference>
<dbReference type="EMBL" id="JAWLKJ010000001">
    <property type="protein sequence ID" value="MDV6298207.1"/>
    <property type="molecule type" value="Genomic_DNA"/>
</dbReference>
<dbReference type="SUPFAM" id="SSF53474">
    <property type="entry name" value="alpha/beta-Hydrolases"/>
    <property type="match status" value="1"/>
</dbReference>
<evidence type="ECO:0000256" key="2">
    <source>
        <dbReference type="ARBA" id="ARBA00022801"/>
    </source>
</evidence>
<evidence type="ECO:0000256" key="1">
    <source>
        <dbReference type="ARBA" id="ARBA00010515"/>
    </source>
</evidence>
<dbReference type="AlphaFoldDB" id="A0AAE4QY60"/>
<sequence>MAVHSFTIVERFSAEPGDVLSLASDAARWQEWAPALLRGLGRRHPGAVTVRALPGGGGELEWECSIRTSDRVVGTVVARVIAALVALLARRLVTEADRRITLTRRPSLPARLQRLGLQLVIRPVLTIAPFDRRWIRAMRAVATGASRATGSRRVARPADGAPVPGLWIDGPADAPGLLVLHGGGYVAGSADTHATMATTLARLSGSTAYVPDYRLAPEHRYPAALDDAEVAFRHLAERVGGAARVAVAGDSAGGALALGLLDRLRRSGERPAALALVSPWVDLAGRTGPGRQAGAARWSGAFDPRTPPRLARACRDAYAGNVPVDDPGVSPARRPLDASAPPTAIVCGGDDFVVDDVRRFVEASRSRGATIDLRVWPGMIHCFPVVAGTPEGASALAVLAVHIGSAVGGASDPRRED</sequence>
<accession>A0AAE4QY60</accession>
<reference evidence="5" key="1">
    <citation type="submission" date="2023-10" db="EMBL/GenBank/DDBJ databases">
        <title>Development of a sustainable strategy for remediation of hydrocarbon-contaminated territories based on the waste exchange concept.</title>
        <authorList>
            <person name="Krivoruchko A."/>
        </authorList>
    </citation>
    <scope>NUCLEOTIDE SEQUENCE</scope>
    <source>
        <strain evidence="5">IEGM 1175</strain>
    </source>
</reference>
<dbReference type="PROSITE" id="PS01173">
    <property type="entry name" value="LIPASE_GDXG_HIS"/>
    <property type="match status" value="1"/>
</dbReference>
<dbReference type="PROSITE" id="PS01174">
    <property type="entry name" value="LIPASE_GDXG_SER"/>
    <property type="match status" value="1"/>
</dbReference>
<dbReference type="Proteomes" id="UP001185873">
    <property type="component" value="Unassembled WGS sequence"/>
</dbReference>
<dbReference type="InterPro" id="IPR050300">
    <property type="entry name" value="GDXG_lipolytic_enzyme"/>
</dbReference>
<comment type="similarity">
    <text evidence="1">Belongs to the 'GDXG' lipolytic enzyme family.</text>
</comment>
<comment type="caution">
    <text evidence="5">The sequence shown here is derived from an EMBL/GenBank/DDBJ whole genome shotgun (WGS) entry which is preliminary data.</text>
</comment>